<dbReference type="GO" id="GO:0006665">
    <property type="term" value="P:sphingolipid metabolic process"/>
    <property type="evidence" value="ECO:0007669"/>
    <property type="project" value="InterPro"/>
</dbReference>
<evidence type="ECO:0000259" key="8">
    <source>
        <dbReference type="PROSITE" id="PS50015"/>
    </source>
</evidence>
<feature type="domain" description="Saposin B-type" evidence="8">
    <location>
        <begin position="283"/>
        <end position="363"/>
    </location>
</feature>
<dbReference type="InterPro" id="IPR011001">
    <property type="entry name" value="Saposin-like"/>
</dbReference>
<evidence type="ECO:0000313" key="10">
    <source>
        <dbReference type="Ensembl" id="ENSMALP00000018297.1"/>
    </source>
</evidence>
<dbReference type="Proteomes" id="UP000261600">
    <property type="component" value="Unplaced"/>
</dbReference>
<evidence type="ECO:0000313" key="11">
    <source>
        <dbReference type="Proteomes" id="UP000261600"/>
    </source>
</evidence>
<evidence type="ECO:0000256" key="5">
    <source>
        <dbReference type="ARBA" id="ARBA00023157"/>
    </source>
</evidence>
<feature type="domain" description="Saposin A-type" evidence="9">
    <location>
        <begin position="366"/>
        <end position="405"/>
    </location>
</feature>
<dbReference type="PANTHER" id="PTHR11480">
    <property type="entry name" value="SAPOSIN-RELATED"/>
    <property type="match status" value="1"/>
</dbReference>
<dbReference type="SMART" id="SM00162">
    <property type="entry name" value="SAPA"/>
    <property type="match status" value="1"/>
</dbReference>
<dbReference type="Pfam" id="PF05184">
    <property type="entry name" value="SapB_1"/>
    <property type="match status" value="1"/>
</dbReference>
<evidence type="ECO:0000256" key="1">
    <source>
        <dbReference type="ARBA" id="ARBA00004613"/>
    </source>
</evidence>
<dbReference type="PROSITE" id="PS51110">
    <property type="entry name" value="SAP_A"/>
    <property type="match status" value="1"/>
</dbReference>
<dbReference type="SMART" id="SM00741">
    <property type="entry name" value="SapB"/>
    <property type="match status" value="3"/>
</dbReference>
<evidence type="ECO:0000256" key="7">
    <source>
        <dbReference type="SAM" id="Phobius"/>
    </source>
</evidence>
<feature type="domain" description="Saposin B-type" evidence="8">
    <location>
        <begin position="82"/>
        <end position="163"/>
    </location>
</feature>
<protein>
    <recommendedName>
        <fullName evidence="12">Prosaposin</fullName>
    </recommendedName>
</protein>
<proteinExistence type="predicted"/>
<dbReference type="STRING" id="43700.ENSMALP00000018297"/>
<keyword evidence="4" id="KW-0677">Repeat</keyword>
<reference evidence="10" key="1">
    <citation type="submission" date="2025-08" db="UniProtKB">
        <authorList>
            <consortium name="Ensembl"/>
        </authorList>
    </citation>
    <scope>IDENTIFICATION</scope>
</reference>
<dbReference type="GO" id="GO:0005576">
    <property type="term" value="C:extracellular region"/>
    <property type="evidence" value="ECO:0007669"/>
    <property type="project" value="UniProtKB-SubCell"/>
</dbReference>
<evidence type="ECO:0008006" key="12">
    <source>
        <dbReference type="Google" id="ProtNLM"/>
    </source>
</evidence>
<feature type="transmembrane region" description="Helical" evidence="7">
    <location>
        <begin position="44"/>
        <end position="64"/>
    </location>
</feature>
<dbReference type="GO" id="GO:0005764">
    <property type="term" value="C:lysosome"/>
    <property type="evidence" value="ECO:0007669"/>
    <property type="project" value="InterPro"/>
</dbReference>
<reference evidence="10" key="2">
    <citation type="submission" date="2025-09" db="UniProtKB">
        <authorList>
            <consortium name="Ensembl"/>
        </authorList>
    </citation>
    <scope>IDENTIFICATION</scope>
</reference>
<dbReference type="SUPFAM" id="SSF47862">
    <property type="entry name" value="Saposin"/>
    <property type="match status" value="3"/>
</dbReference>
<dbReference type="InterPro" id="IPR008373">
    <property type="entry name" value="Saposin"/>
</dbReference>
<dbReference type="Pfam" id="PF02199">
    <property type="entry name" value="SapA"/>
    <property type="match status" value="1"/>
</dbReference>
<dbReference type="AlphaFoldDB" id="A0A3Q3JTI4"/>
<keyword evidence="7" id="KW-1133">Transmembrane helix</keyword>
<evidence type="ECO:0000256" key="3">
    <source>
        <dbReference type="ARBA" id="ARBA00022729"/>
    </source>
</evidence>
<dbReference type="Pfam" id="PF03489">
    <property type="entry name" value="SapB_2"/>
    <property type="match status" value="1"/>
</dbReference>
<evidence type="ECO:0000256" key="4">
    <source>
        <dbReference type="ARBA" id="ARBA00022737"/>
    </source>
</evidence>
<evidence type="ECO:0000256" key="2">
    <source>
        <dbReference type="ARBA" id="ARBA00022525"/>
    </source>
</evidence>
<dbReference type="InterPro" id="IPR003119">
    <property type="entry name" value="SAP_A"/>
</dbReference>
<dbReference type="Ensembl" id="ENSMALT00000018648.1">
    <property type="protein sequence ID" value="ENSMALP00000018297.1"/>
    <property type="gene ID" value="ENSMALG00000012753.1"/>
</dbReference>
<keyword evidence="6" id="KW-0325">Glycoprotein</keyword>
<sequence length="405" mass="45255">MCSTAPAHYNVRSDWLRRSTHISGTTHKNNPDVIDKIVCASYQFVLLYIMSAPGFLLVVLALSLCPGDSTDPLSFIEQKSLTLDICSECSQTIQLSANMISSSDTKETIYETLHALCQHLPREQAAECDSQVKVYLPKVLQQTPGHLKPRETCMIFGLCAAHKKEEPLTLPHQATDKEIPSPALGTVSKTQEQFNPVCTLCLFIIKKLETLLPKNMTEDTLMKLMGEVCDLVPQSYKDQCNDFVNKYGLEIVEFLLSSAAPHTICSLLHLCLFKEQPLPEAFFPSDCDSCRTLAVLSRVHLGLNCTEPQTSSFLQSVCVNHPDAIPKCEAFTKIYGSQLQKFLGNQMDGPHACERAGLCIALKKLEPLGKNRCTWGPSYWCKDMETAQKCGNQAFCEKYMWKKNE</sequence>
<dbReference type="PROSITE" id="PS50015">
    <property type="entry name" value="SAP_B"/>
    <property type="match status" value="3"/>
</dbReference>
<dbReference type="InterPro" id="IPR008138">
    <property type="entry name" value="SapB_2"/>
</dbReference>
<dbReference type="GO" id="GO:0016020">
    <property type="term" value="C:membrane"/>
    <property type="evidence" value="ECO:0007669"/>
    <property type="project" value="GOC"/>
</dbReference>
<keyword evidence="7" id="KW-0472">Membrane</keyword>
<keyword evidence="7" id="KW-0812">Transmembrane</keyword>
<accession>A0A3Q3JTI4</accession>
<dbReference type="PRINTS" id="PR01797">
    <property type="entry name" value="SAPOSIN"/>
</dbReference>
<keyword evidence="11" id="KW-1185">Reference proteome</keyword>
<evidence type="ECO:0000259" key="9">
    <source>
        <dbReference type="PROSITE" id="PS51110"/>
    </source>
</evidence>
<dbReference type="InterPro" id="IPR051428">
    <property type="entry name" value="Sphingo_Act-Surfact_Prot"/>
</dbReference>
<name>A0A3Q3JTI4_MONAL</name>
<keyword evidence="2" id="KW-0964">Secreted</keyword>
<comment type="subcellular location">
    <subcellularLocation>
        <location evidence="1">Secreted</location>
    </subcellularLocation>
</comment>
<dbReference type="PANTHER" id="PTHR11480:SF99">
    <property type="entry name" value="SURFACTANT PROTEIN BB"/>
    <property type="match status" value="1"/>
</dbReference>
<organism evidence="10 11">
    <name type="scientific">Monopterus albus</name>
    <name type="common">Swamp eel</name>
    <dbReference type="NCBI Taxonomy" id="43700"/>
    <lineage>
        <taxon>Eukaryota</taxon>
        <taxon>Metazoa</taxon>
        <taxon>Chordata</taxon>
        <taxon>Craniata</taxon>
        <taxon>Vertebrata</taxon>
        <taxon>Euteleostomi</taxon>
        <taxon>Actinopterygii</taxon>
        <taxon>Neopterygii</taxon>
        <taxon>Teleostei</taxon>
        <taxon>Neoteleostei</taxon>
        <taxon>Acanthomorphata</taxon>
        <taxon>Anabantaria</taxon>
        <taxon>Synbranchiformes</taxon>
        <taxon>Synbranchidae</taxon>
        <taxon>Monopterus</taxon>
    </lineage>
</organism>
<dbReference type="InterPro" id="IPR008139">
    <property type="entry name" value="SaposinB_dom"/>
</dbReference>
<dbReference type="InterPro" id="IPR007856">
    <property type="entry name" value="SapB_1"/>
</dbReference>
<keyword evidence="3" id="KW-0732">Signal</keyword>
<evidence type="ECO:0000256" key="6">
    <source>
        <dbReference type="ARBA" id="ARBA00023180"/>
    </source>
</evidence>
<dbReference type="Gene3D" id="1.10.225.10">
    <property type="entry name" value="Saposin-like"/>
    <property type="match status" value="3"/>
</dbReference>
<feature type="domain" description="Saposin B-type" evidence="8">
    <location>
        <begin position="194"/>
        <end position="275"/>
    </location>
</feature>
<keyword evidence="5" id="KW-1015">Disulfide bond</keyword>